<dbReference type="Pfam" id="PF17898">
    <property type="entry name" value="GerD"/>
    <property type="match status" value="1"/>
</dbReference>
<feature type="signal peptide" evidence="2">
    <location>
        <begin position="1"/>
        <end position="25"/>
    </location>
</feature>
<evidence type="ECO:0000313" key="4">
    <source>
        <dbReference type="EMBL" id="UOQ44569.1"/>
    </source>
</evidence>
<dbReference type="Proteomes" id="UP000831787">
    <property type="component" value="Chromosome"/>
</dbReference>
<reference evidence="4 5" key="1">
    <citation type="submission" date="2022-04" db="EMBL/GenBank/DDBJ databases">
        <title>Halobacillus sp. isolated from saltern.</title>
        <authorList>
            <person name="Won M."/>
            <person name="Lee C.-M."/>
            <person name="Woen H.-Y."/>
            <person name="Kwon S.-W."/>
        </authorList>
    </citation>
    <scope>NUCLEOTIDE SEQUENCE [LARGE SCALE GENOMIC DNA]</scope>
    <source>
        <strain evidence="4 5">SSBR10-3</strain>
    </source>
</reference>
<keyword evidence="5" id="KW-1185">Reference proteome</keyword>
<dbReference type="PROSITE" id="PS51257">
    <property type="entry name" value="PROKAR_LIPOPROTEIN"/>
    <property type="match status" value="1"/>
</dbReference>
<protein>
    <submittedName>
        <fullName evidence="4">Spore germination lipoprotein GerD</fullName>
    </submittedName>
</protein>
<dbReference type="RefSeq" id="WP_244710640.1">
    <property type="nucleotide sequence ID" value="NZ_CP095073.1"/>
</dbReference>
<dbReference type="InterPro" id="IPR041262">
    <property type="entry name" value="GerD_central"/>
</dbReference>
<keyword evidence="4" id="KW-0449">Lipoprotein</keyword>
<evidence type="ECO:0000256" key="1">
    <source>
        <dbReference type="SAM" id="MobiDB-lite"/>
    </source>
</evidence>
<sequence>MSRLYMLCPVLLLVFLAACSGSSGASQQADYDTTKKMIVDILKTDDGKKAMTEVLADKKMQEAMALDSEAVSQAINKTLISEEGKEFWSKLFSDPTFVQGFSKVIEKEQKDLMKGLMKDPEYQKSLIELYKNPEMMNEMVTVMQGQKFRSHLQSTIEETINSPVFQAKMSESLLKAAEKIQSKQGQGSSGGQQGQGGQQGGGQSGGQGEESSTSAS</sequence>
<dbReference type="NCBIfam" id="NF040801">
    <property type="entry name" value="spore_GerD"/>
    <property type="match status" value="1"/>
</dbReference>
<feature type="chain" id="PRO_5045542908" evidence="2">
    <location>
        <begin position="26"/>
        <end position="216"/>
    </location>
</feature>
<evidence type="ECO:0000256" key="2">
    <source>
        <dbReference type="SAM" id="SignalP"/>
    </source>
</evidence>
<gene>
    <name evidence="4" type="primary">gerD</name>
    <name evidence="4" type="ORF">MUN89_00890</name>
</gene>
<evidence type="ECO:0000259" key="3">
    <source>
        <dbReference type="Pfam" id="PF17898"/>
    </source>
</evidence>
<feature type="domain" description="Spore germination GerD central core" evidence="3">
    <location>
        <begin position="65"/>
        <end position="177"/>
    </location>
</feature>
<dbReference type="EMBL" id="CP095073">
    <property type="protein sequence ID" value="UOQ44569.1"/>
    <property type="molecule type" value="Genomic_DNA"/>
</dbReference>
<keyword evidence="2" id="KW-0732">Signal</keyword>
<feature type="region of interest" description="Disordered" evidence="1">
    <location>
        <begin position="176"/>
        <end position="216"/>
    </location>
</feature>
<organism evidence="4 5">
    <name type="scientific">Halobacillus salinarum</name>
    <dbReference type="NCBI Taxonomy" id="2932257"/>
    <lineage>
        <taxon>Bacteria</taxon>
        <taxon>Bacillati</taxon>
        <taxon>Bacillota</taxon>
        <taxon>Bacilli</taxon>
        <taxon>Bacillales</taxon>
        <taxon>Bacillaceae</taxon>
        <taxon>Halobacillus</taxon>
    </lineage>
</organism>
<feature type="compositionally biased region" description="Gly residues" evidence="1">
    <location>
        <begin position="187"/>
        <end position="208"/>
    </location>
</feature>
<name>A0ABY4EK69_9BACI</name>
<evidence type="ECO:0000313" key="5">
    <source>
        <dbReference type="Proteomes" id="UP000831787"/>
    </source>
</evidence>
<proteinExistence type="predicted"/>
<accession>A0ABY4EK69</accession>